<accession>A0ACC0AI42</accession>
<evidence type="ECO:0000313" key="1">
    <source>
        <dbReference type="EMBL" id="KAI5659161.1"/>
    </source>
</evidence>
<gene>
    <name evidence="1" type="ORF">M9H77_27954</name>
</gene>
<organism evidence="1 2">
    <name type="scientific">Catharanthus roseus</name>
    <name type="common">Madagascar periwinkle</name>
    <name type="synonym">Vinca rosea</name>
    <dbReference type="NCBI Taxonomy" id="4058"/>
    <lineage>
        <taxon>Eukaryota</taxon>
        <taxon>Viridiplantae</taxon>
        <taxon>Streptophyta</taxon>
        <taxon>Embryophyta</taxon>
        <taxon>Tracheophyta</taxon>
        <taxon>Spermatophyta</taxon>
        <taxon>Magnoliopsida</taxon>
        <taxon>eudicotyledons</taxon>
        <taxon>Gunneridae</taxon>
        <taxon>Pentapetalae</taxon>
        <taxon>asterids</taxon>
        <taxon>lamiids</taxon>
        <taxon>Gentianales</taxon>
        <taxon>Apocynaceae</taxon>
        <taxon>Rauvolfioideae</taxon>
        <taxon>Vinceae</taxon>
        <taxon>Catharanthinae</taxon>
        <taxon>Catharanthus</taxon>
    </lineage>
</organism>
<sequence>MESCVFKISPANSEENLACARFTDDSAEHMAADIRKCHIFYSAMDCFVPNSWMIVSNTRKDAKGRQKTNSTRRDKSYWEHMLIAQRKIQKSSDSRFYGSGSGSGLVWVSMGEVDRNELLGVGLGVGGVGVDENMNGDENYGYRVVADFVFRDQPQWHEVRILNWNVRRTCTFHYSDQRNDNKCEMDTHCPVYTCNGTITIVIESAVGQRLLLTELQIELRGRVISVFTTHLIINHVQENSVGYGSYSRKLCATWKSFRILYPGMSARDKPQHVIVCAMAREYRKYTGPYLRQHM</sequence>
<proteinExistence type="predicted"/>
<reference evidence="2" key="1">
    <citation type="journal article" date="2023" name="Nat. Plants">
        <title>Single-cell RNA sequencing provides a high-resolution roadmap for understanding the multicellular compartmentation of specialized metabolism.</title>
        <authorList>
            <person name="Sun S."/>
            <person name="Shen X."/>
            <person name="Li Y."/>
            <person name="Li Y."/>
            <person name="Wang S."/>
            <person name="Li R."/>
            <person name="Zhang H."/>
            <person name="Shen G."/>
            <person name="Guo B."/>
            <person name="Wei J."/>
            <person name="Xu J."/>
            <person name="St-Pierre B."/>
            <person name="Chen S."/>
            <person name="Sun C."/>
        </authorList>
    </citation>
    <scope>NUCLEOTIDE SEQUENCE [LARGE SCALE GENOMIC DNA]</scope>
</reference>
<evidence type="ECO:0000313" key="2">
    <source>
        <dbReference type="Proteomes" id="UP001060085"/>
    </source>
</evidence>
<name>A0ACC0AI42_CATRO</name>
<dbReference type="Proteomes" id="UP001060085">
    <property type="component" value="Linkage Group LG06"/>
</dbReference>
<dbReference type="EMBL" id="CM044706">
    <property type="protein sequence ID" value="KAI5659161.1"/>
    <property type="molecule type" value="Genomic_DNA"/>
</dbReference>
<keyword evidence="2" id="KW-1185">Reference proteome</keyword>
<protein>
    <submittedName>
        <fullName evidence="1">Uncharacterized protein</fullName>
    </submittedName>
</protein>
<comment type="caution">
    <text evidence="1">The sequence shown here is derived from an EMBL/GenBank/DDBJ whole genome shotgun (WGS) entry which is preliminary data.</text>
</comment>